<keyword evidence="5" id="KW-1185">Reference proteome</keyword>
<feature type="compositionally biased region" description="Low complexity" evidence="1">
    <location>
        <begin position="33"/>
        <end position="49"/>
    </location>
</feature>
<feature type="domain" description="LysM" evidence="3">
    <location>
        <begin position="61"/>
        <end position="105"/>
    </location>
</feature>
<name>A0ABT4RIN9_9ACTN</name>
<evidence type="ECO:0000259" key="3">
    <source>
        <dbReference type="PROSITE" id="PS51782"/>
    </source>
</evidence>
<keyword evidence="2" id="KW-0732">Signal</keyword>
<dbReference type="SMART" id="SM00257">
    <property type="entry name" value="LysM"/>
    <property type="match status" value="1"/>
</dbReference>
<gene>
    <name evidence="4" type="ORF">OJ962_12965</name>
</gene>
<dbReference type="PROSITE" id="PS51782">
    <property type="entry name" value="LYSM"/>
    <property type="match status" value="1"/>
</dbReference>
<accession>A0ABT4RIN9</accession>
<organism evidence="4 5">
    <name type="scientific">Solirubrobacter deserti</name>
    <dbReference type="NCBI Taxonomy" id="2282478"/>
    <lineage>
        <taxon>Bacteria</taxon>
        <taxon>Bacillati</taxon>
        <taxon>Actinomycetota</taxon>
        <taxon>Thermoleophilia</taxon>
        <taxon>Solirubrobacterales</taxon>
        <taxon>Solirubrobacteraceae</taxon>
        <taxon>Solirubrobacter</taxon>
    </lineage>
</organism>
<feature type="signal peptide" evidence="2">
    <location>
        <begin position="1"/>
        <end position="21"/>
    </location>
</feature>
<dbReference type="CDD" id="cd00118">
    <property type="entry name" value="LysM"/>
    <property type="match status" value="1"/>
</dbReference>
<reference evidence="4" key="1">
    <citation type="submission" date="2022-10" db="EMBL/GenBank/DDBJ databases">
        <title>The WGS of Solirubrobacter sp. CPCC 204708.</title>
        <authorList>
            <person name="Jiang Z."/>
        </authorList>
    </citation>
    <scope>NUCLEOTIDE SEQUENCE</scope>
    <source>
        <strain evidence="4">CPCC 204708</strain>
    </source>
</reference>
<dbReference type="RefSeq" id="WP_202957840.1">
    <property type="nucleotide sequence ID" value="NZ_JAPCID010000015.1"/>
</dbReference>
<dbReference type="PANTHER" id="PTHR33734">
    <property type="entry name" value="LYSM DOMAIN-CONTAINING GPI-ANCHORED PROTEIN 2"/>
    <property type="match status" value="1"/>
</dbReference>
<protein>
    <submittedName>
        <fullName evidence="4">LysM peptidoglycan-binding domain-containing protein</fullName>
    </submittedName>
</protein>
<dbReference type="Pfam" id="PF01476">
    <property type="entry name" value="LysM"/>
    <property type="match status" value="1"/>
</dbReference>
<dbReference type="InterPro" id="IPR018392">
    <property type="entry name" value="LysM"/>
</dbReference>
<dbReference type="Gene3D" id="3.10.350.10">
    <property type="entry name" value="LysM domain"/>
    <property type="match status" value="1"/>
</dbReference>
<dbReference type="InterPro" id="IPR036779">
    <property type="entry name" value="LysM_dom_sf"/>
</dbReference>
<evidence type="ECO:0000256" key="1">
    <source>
        <dbReference type="SAM" id="MobiDB-lite"/>
    </source>
</evidence>
<dbReference type="Proteomes" id="UP001147700">
    <property type="component" value="Unassembled WGS sequence"/>
</dbReference>
<dbReference type="EMBL" id="JAPCID010000015">
    <property type="protein sequence ID" value="MDA0138406.1"/>
    <property type="molecule type" value="Genomic_DNA"/>
</dbReference>
<sequence>MAGRNPARFLAPIALIAFAFALYSVVSSDEEPTNSTPASQTATPSATAEKTSKKKKSSKAKTYTVKSGDTASGIAEKTGVDLETLLELNPDIDASTLSPGQKIRLEN</sequence>
<comment type="caution">
    <text evidence="4">The sequence shown here is derived from an EMBL/GenBank/DDBJ whole genome shotgun (WGS) entry which is preliminary data.</text>
</comment>
<dbReference type="PANTHER" id="PTHR33734:SF22">
    <property type="entry name" value="MEMBRANE-BOUND LYTIC MUREIN TRANSGLYCOSYLASE D"/>
    <property type="match status" value="1"/>
</dbReference>
<dbReference type="SUPFAM" id="SSF54106">
    <property type="entry name" value="LysM domain"/>
    <property type="match status" value="1"/>
</dbReference>
<feature type="chain" id="PRO_5046036148" evidence="2">
    <location>
        <begin position="22"/>
        <end position="107"/>
    </location>
</feature>
<proteinExistence type="predicted"/>
<evidence type="ECO:0000313" key="4">
    <source>
        <dbReference type="EMBL" id="MDA0138406.1"/>
    </source>
</evidence>
<evidence type="ECO:0000256" key="2">
    <source>
        <dbReference type="SAM" id="SignalP"/>
    </source>
</evidence>
<feature type="region of interest" description="Disordered" evidence="1">
    <location>
        <begin position="29"/>
        <end position="68"/>
    </location>
</feature>
<evidence type="ECO:0000313" key="5">
    <source>
        <dbReference type="Proteomes" id="UP001147700"/>
    </source>
</evidence>